<keyword evidence="3" id="KW-1185">Reference proteome</keyword>
<dbReference type="InterPro" id="IPR027417">
    <property type="entry name" value="P-loop_NTPase"/>
</dbReference>
<dbReference type="Pfam" id="PF07728">
    <property type="entry name" value="AAA_5"/>
    <property type="match status" value="1"/>
</dbReference>
<name>A0A5P8PR35_9CAUD</name>
<dbReference type="GO" id="GO:0005524">
    <property type="term" value="F:ATP binding"/>
    <property type="evidence" value="ECO:0007669"/>
    <property type="project" value="InterPro"/>
</dbReference>
<evidence type="ECO:0000313" key="3">
    <source>
        <dbReference type="Proteomes" id="UP000326537"/>
    </source>
</evidence>
<dbReference type="EMBL" id="MN508356">
    <property type="protein sequence ID" value="QFR59748.1"/>
    <property type="molecule type" value="Genomic_DNA"/>
</dbReference>
<evidence type="ECO:0000259" key="1">
    <source>
        <dbReference type="Pfam" id="PF07728"/>
    </source>
</evidence>
<gene>
    <name evidence="2" type="ORF">VBApiPXC38_61</name>
</gene>
<dbReference type="SUPFAM" id="SSF52540">
    <property type="entry name" value="P-loop containing nucleoside triphosphate hydrolases"/>
    <property type="match status" value="1"/>
</dbReference>
<accession>A0A5P8PR35</accession>
<feature type="domain" description="ATPase dynein-related AAA" evidence="1">
    <location>
        <begin position="22"/>
        <end position="156"/>
    </location>
</feature>
<sequence>MKVTIDKAAQLIVEYVKADIPVNLLGSPGIGKSDIIRTVADKLKLKVIDFRLSTCDPTDLSGIPFISDNRSRYMPNEAFPLSTDEVPDGYEGWLLFLDEITNAPMAVQAAAYQLVLDRQVGQNPIHEKVRIVSAGNLIDDGAAVTGEMSTALKSRMAHINIQVSVDAWLDWALSTGVCHEITSYIKFKPDDLHRFDATSDADTFPCPRTWGMVDSIVKTTGMNSKMLKDLVSGAISDGVATNFMNFCKNFTNLPTYADIIKDPENIDVPKEMSTLFALSGSIGAQTKLDSVSQVMKFIARMPAEFQLRTFTDFTRRDPMLVTNADVRAWLTKNAKHLMSD</sequence>
<dbReference type="InterPro" id="IPR011704">
    <property type="entry name" value="ATPase_dyneun-rel_AAA"/>
</dbReference>
<dbReference type="GO" id="GO:0016887">
    <property type="term" value="F:ATP hydrolysis activity"/>
    <property type="evidence" value="ECO:0007669"/>
    <property type="project" value="InterPro"/>
</dbReference>
<dbReference type="Gene3D" id="3.40.50.300">
    <property type="entry name" value="P-loop containing nucleotide triphosphate hydrolases"/>
    <property type="match status" value="1"/>
</dbReference>
<evidence type="ECO:0000313" key="2">
    <source>
        <dbReference type="EMBL" id="QFR59748.1"/>
    </source>
</evidence>
<organism evidence="2 3">
    <name type="scientific">Acinetobacter phage VB_ApiP_XC38</name>
    <dbReference type="NCBI Taxonomy" id="2655002"/>
    <lineage>
        <taxon>Viruses</taxon>
        <taxon>Duplodnaviria</taxon>
        <taxon>Heunggongvirae</taxon>
        <taxon>Uroviricota</taxon>
        <taxon>Caudoviricetes</taxon>
        <taxon>Schitoviridae</taxon>
        <taxon>Exceevirus</taxon>
        <taxon>Exceevirus Xc38</taxon>
    </lineage>
</organism>
<proteinExistence type="predicted"/>
<dbReference type="Proteomes" id="UP000326537">
    <property type="component" value="Segment"/>
</dbReference>
<protein>
    <submittedName>
        <fullName evidence="2">MoxR-like ATPase protein</fullName>
    </submittedName>
</protein>
<reference evidence="2 3" key="1">
    <citation type="submission" date="2019-09" db="EMBL/GenBank/DDBJ databases">
        <title>The characteristics and genome analysis of VB_ApiP_XC38, a novel N4-like phage Infecting Acinetobacter pittii.</title>
        <authorList>
            <person name="Cheng M."/>
        </authorList>
    </citation>
    <scope>NUCLEOTIDE SEQUENCE [LARGE SCALE GENOMIC DNA]</scope>
</reference>